<proteinExistence type="predicted"/>
<dbReference type="Proteomes" id="UP000322244">
    <property type="component" value="Unassembled WGS sequence"/>
</dbReference>
<dbReference type="GO" id="GO:0032259">
    <property type="term" value="P:methylation"/>
    <property type="evidence" value="ECO:0007669"/>
    <property type="project" value="UniProtKB-KW"/>
</dbReference>
<reference evidence="6 7" key="1">
    <citation type="submission" date="2019-07" db="EMBL/GenBank/DDBJ databases">
        <title>Rhodococcus cavernicolus sp. nov., isolated from a cave.</title>
        <authorList>
            <person name="Lee S.D."/>
        </authorList>
    </citation>
    <scope>NUCLEOTIDE SEQUENCE [LARGE SCALE GENOMIC DNA]</scope>
    <source>
        <strain evidence="6 7">C1-24</strain>
    </source>
</reference>
<dbReference type="EMBL" id="VLNY01000002">
    <property type="protein sequence ID" value="KAA0024048.1"/>
    <property type="molecule type" value="Genomic_DNA"/>
</dbReference>
<keyword evidence="2 5" id="KW-0812">Transmembrane</keyword>
<dbReference type="Gene3D" id="1.20.120.1630">
    <property type="match status" value="1"/>
</dbReference>
<dbReference type="InterPro" id="IPR007269">
    <property type="entry name" value="ICMT_MeTrfase"/>
</dbReference>
<keyword evidence="3 5" id="KW-1133">Transmembrane helix</keyword>
<evidence type="ECO:0000256" key="3">
    <source>
        <dbReference type="ARBA" id="ARBA00022989"/>
    </source>
</evidence>
<comment type="subcellular location">
    <subcellularLocation>
        <location evidence="1">Membrane</location>
        <topology evidence="1">Multi-pass membrane protein</topology>
    </subcellularLocation>
</comment>
<dbReference type="GO" id="GO:0004671">
    <property type="term" value="F:protein C-terminal S-isoprenylcysteine carboxyl O-methyltransferase activity"/>
    <property type="evidence" value="ECO:0007669"/>
    <property type="project" value="InterPro"/>
</dbReference>
<feature type="transmembrane region" description="Helical" evidence="5">
    <location>
        <begin position="12"/>
        <end position="29"/>
    </location>
</feature>
<feature type="transmembrane region" description="Helical" evidence="5">
    <location>
        <begin position="136"/>
        <end position="163"/>
    </location>
</feature>
<gene>
    <name evidence="6" type="ORF">FOY51_05635</name>
</gene>
<feature type="transmembrane region" description="Helical" evidence="5">
    <location>
        <begin position="49"/>
        <end position="70"/>
    </location>
</feature>
<evidence type="ECO:0000256" key="1">
    <source>
        <dbReference type="ARBA" id="ARBA00004141"/>
    </source>
</evidence>
<organism evidence="6 7">
    <name type="scientific">Antrihabitans cavernicola</name>
    <dbReference type="NCBI Taxonomy" id="2495913"/>
    <lineage>
        <taxon>Bacteria</taxon>
        <taxon>Bacillati</taxon>
        <taxon>Actinomycetota</taxon>
        <taxon>Actinomycetes</taxon>
        <taxon>Mycobacteriales</taxon>
        <taxon>Nocardiaceae</taxon>
        <taxon>Antrihabitans</taxon>
    </lineage>
</organism>
<keyword evidence="4 5" id="KW-0472">Membrane</keyword>
<dbReference type="InterPro" id="IPR052527">
    <property type="entry name" value="Metal_cation-efflux_comp"/>
</dbReference>
<name>A0A5A7SD16_9NOCA</name>
<dbReference type="PANTHER" id="PTHR43847">
    <property type="entry name" value="BLL3993 PROTEIN"/>
    <property type="match status" value="1"/>
</dbReference>
<protein>
    <submittedName>
        <fullName evidence="6">Isoprenylcysteine carboxylmethyltransferase family protein</fullName>
    </submittedName>
</protein>
<accession>A0A5A7SD16</accession>
<evidence type="ECO:0000313" key="7">
    <source>
        <dbReference type="Proteomes" id="UP000322244"/>
    </source>
</evidence>
<keyword evidence="7" id="KW-1185">Reference proteome</keyword>
<evidence type="ECO:0000256" key="2">
    <source>
        <dbReference type="ARBA" id="ARBA00022692"/>
    </source>
</evidence>
<keyword evidence="6" id="KW-0489">Methyltransferase</keyword>
<keyword evidence="6" id="KW-0808">Transferase</keyword>
<dbReference type="PANTHER" id="PTHR43847:SF1">
    <property type="entry name" value="BLL3993 PROTEIN"/>
    <property type="match status" value="1"/>
</dbReference>
<evidence type="ECO:0000256" key="5">
    <source>
        <dbReference type="SAM" id="Phobius"/>
    </source>
</evidence>
<comment type="caution">
    <text evidence="6">The sequence shown here is derived from an EMBL/GenBank/DDBJ whole genome shotgun (WGS) entry which is preliminary data.</text>
</comment>
<sequence>MSSGPLFAENPFAGTAIAIAFLAFVVSEYRIGRNRPSHGAVDRDNGSGLAVGAGLVLAYVGGAVLSVVVTSTVIRTAAPGVFIFGIVIAAVGQGLRLRSVRELGQSFTFKVHTATDQRVVSSGPYRLIRHPSYTGALVCAFGFSIAYTNWLAPLMVAFLALGYCVRIPAEERAMAAGLGQPYLDYMRRTKRLVPFVF</sequence>
<dbReference type="OrthoDB" id="9789029at2"/>
<dbReference type="AlphaFoldDB" id="A0A5A7SD16"/>
<feature type="transmembrane region" description="Helical" evidence="5">
    <location>
        <begin position="76"/>
        <end position="95"/>
    </location>
</feature>
<evidence type="ECO:0000313" key="6">
    <source>
        <dbReference type="EMBL" id="KAA0024048.1"/>
    </source>
</evidence>
<evidence type="ECO:0000256" key="4">
    <source>
        <dbReference type="ARBA" id="ARBA00023136"/>
    </source>
</evidence>
<dbReference type="GO" id="GO:0016020">
    <property type="term" value="C:membrane"/>
    <property type="evidence" value="ECO:0007669"/>
    <property type="project" value="UniProtKB-SubCell"/>
</dbReference>
<dbReference type="Pfam" id="PF04140">
    <property type="entry name" value="ICMT"/>
    <property type="match status" value="1"/>
</dbReference>